<evidence type="ECO:0000313" key="2">
    <source>
        <dbReference type="EMBL" id="RKO61835.1"/>
    </source>
</evidence>
<dbReference type="PROSITE" id="PS50126">
    <property type="entry name" value="S1"/>
    <property type="match status" value="1"/>
</dbReference>
<evidence type="ECO:0000313" key="3">
    <source>
        <dbReference type="Proteomes" id="UP000286235"/>
    </source>
</evidence>
<dbReference type="InterPro" id="IPR050437">
    <property type="entry name" value="Ribos_protein_bS1-like"/>
</dbReference>
<accession>A0A420VE70</accession>
<dbReference type="CDD" id="cd00164">
    <property type="entry name" value="S1_like"/>
    <property type="match status" value="1"/>
</dbReference>
<dbReference type="SUPFAM" id="SSF50249">
    <property type="entry name" value="Nucleic acid-binding proteins"/>
    <property type="match status" value="2"/>
</dbReference>
<gene>
    <name evidence="2" type="ORF">Cdeb_01330</name>
</gene>
<proteinExistence type="predicted"/>
<dbReference type="RefSeq" id="WP_120669295.1">
    <property type="nucleotide sequence ID" value="NZ_AZRV01000035.1"/>
</dbReference>
<feature type="domain" description="S1 motif" evidence="1">
    <location>
        <begin position="105"/>
        <end position="174"/>
    </location>
</feature>
<keyword evidence="2" id="KW-0687">Ribonucleoprotein</keyword>
<dbReference type="Gene3D" id="2.40.50.140">
    <property type="entry name" value="Nucleic acid-binding proteins"/>
    <property type="match status" value="2"/>
</dbReference>
<dbReference type="GO" id="GO:0005840">
    <property type="term" value="C:ribosome"/>
    <property type="evidence" value="ECO:0007669"/>
    <property type="project" value="UniProtKB-KW"/>
</dbReference>
<dbReference type="InterPro" id="IPR003029">
    <property type="entry name" value="S1_domain"/>
</dbReference>
<keyword evidence="2" id="KW-0689">Ribosomal protein</keyword>
<dbReference type="AlphaFoldDB" id="A0A420VE70"/>
<keyword evidence="3" id="KW-1185">Reference proteome</keyword>
<comment type="caution">
    <text evidence="2">The sequence shown here is derived from an EMBL/GenBank/DDBJ whole genome shotgun (WGS) entry which is preliminary data.</text>
</comment>
<dbReference type="InterPro" id="IPR012340">
    <property type="entry name" value="NA-bd_OB-fold"/>
</dbReference>
<evidence type="ECO:0000259" key="1">
    <source>
        <dbReference type="PROSITE" id="PS50126"/>
    </source>
</evidence>
<dbReference type="GO" id="GO:0003735">
    <property type="term" value="F:structural constituent of ribosome"/>
    <property type="evidence" value="ECO:0007669"/>
    <property type="project" value="TreeGrafter"/>
</dbReference>
<dbReference type="PANTHER" id="PTHR10724">
    <property type="entry name" value="30S RIBOSOMAL PROTEIN S1"/>
    <property type="match status" value="1"/>
</dbReference>
<reference evidence="2 3" key="1">
    <citation type="submission" date="2013-12" db="EMBL/GenBank/DDBJ databases">
        <title>Genome and proteome characterization of Caldibacillus debilis GB1 derived from a cellulolytic aero-tolerant co-culture.</title>
        <authorList>
            <person name="Wushke S.T."/>
            <person name="Zhang X."/>
            <person name="Fristensky B."/>
            <person name="Wilkins J.A."/>
            <person name="Levin D.B."/>
            <person name="Sparling R."/>
        </authorList>
    </citation>
    <scope>NUCLEOTIDE SEQUENCE [LARGE SCALE GENOMIC DNA]</scope>
    <source>
        <strain evidence="2 3">GB1</strain>
    </source>
</reference>
<dbReference type="GO" id="GO:0006412">
    <property type="term" value="P:translation"/>
    <property type="evidence" value="ECO:0007669"/>
    <property type="project" value="TreeGrafter"/>
</dbReference>
<sequence length="264" mass="30583">MKTLEDYRKLMETGQEFKELVRLTQHDEITGEDILLLNSDSKISVICPRSEVEMFDYRGTLTTFVGKRYVFAVKEIDEANNRVICSRKMVLKNRFDELVYRMEQGETIHAKIVKFIPFGAYLRYKGVSMLLQNRDFSEDLERVQDVHKIGDTIEVKLRRVTRGPGGGRLIVEAVHKHKLDSVFTLDDFEPNQVTLGEIRGIKPFGVFVKIAPGLDALCPIPDFEIEMNQRVLFRITQVNKEKGRVRGKIVRLVNDLENEEDEDF</sequence>
<dbReference type="Proteomes" id="UP000286235">
    <property type="component" value="Unassembled WGS sequence"/>
</dbReference>
<dbReference type="SMART" id="SM00316">
    <property type="entry name" value="S1"/>
    <property type="match status" value="2"/>
</dbReference>
<dbReference type="Pfam" id="PF00575">
    <property type="entry name" value="S1"/>
    <property type="match status" value="2"/>
</dbReference>
<organism evidence="2 3">
    <name type="scientific">Caldibacillus debilis GB1</name>
    <dbReference type="NCBI Taxonomy" id="1339248"/>
    <lineage>
        <taxon>Bacteria</taxon>
        <taxon>Bacillati</taxon>
        <taxon>Bacillota</taxon>
        <taxon>Bacilli</taxon>
        <taxon>Bacillales</taxon>
        <taxon>Bacillaceae</taxon>
        <taxon>Caldibacillus</taxon>
    </lineage>
</organism>
<dbReference type="EMBL" id="AZRV01000035">
    <property type="protein sequence ID" value="RKO61835.1"/>
    <property type="molecule type" value="Genomic_DNA"/>
</dbReference>
<protein>
    <submittedName>
        <fullName evidence="2">Ribosomal protein S1</fullName>
    </submittedName>
</protein>
<dbReference type="GO" id="GO:0003729">
    <property type="term" value="F:mRNA binding"/>
    <property type="evidence" value="ECO:0007669"/>
    <property type="project" value="TreeGrafter"/>
</dbReference>
<name>A0A420VE70_9BACI</name>